<evidence type="ECO:0000313" key="2">
    <source>
        <dbReference type="EMBL" id="GII90301.1"/>
    </source>
</evidence>
<gene>
    <name evidence="2" type="ORF">Ssi02_05320</name>
</gene>
<dbReference type="EMBL" id="BOOW01000006">
    <property type="protein sequence ID" value="GII90301.1"/>
    <property type="molecule type" value="Genomic_DNA"/>
</dbReference>
<organism evidence="2 3">
    <name type="scientific">Sinosporangium siamense</name>
    <dbReference type="NCBI Taxonomy" id="1367973"/>
    <lineage>
        <taxon>Bacteria</taxon>
        <taxon>Bacillati</taxon>
        <taxon>Actinomycetota</taxon>
        <taxon>Actinomycetes</taxon>
        <taxon>Streptosporangiales</taxon>
        <taxon>Streptosporangiaceae</taxon>
        <taxon>Sinosporangium</taxon>
    </lineage>
</organism>
<dbReference type="SUPFAM" id="SSF56219">
    <property type="entry name" value="DNase I-like"/>
    <property type="match status" value="1"/>
</dbReference>
<name>A0A919V503_9ACTN</name>
<accession>A0A919V503</accession>
<dbReference type="InterPro" id="IPR036691">
    <property type="entry name" value="Endo/exonu/phosph_ase_sf"/>
</dbReference>
<evidence type="ECO:0000259" key="1">
    <source>
        <dbReference type="Pfam" id="PF03372"/>
    </source>
</evidence>
<dbReference type="InterPro" id="IPR005135">
    <property type="entry name" value="Endo/exonuclease/phosphatase"/>
</dbReference>
<keyword evidence="3" id="KW-1185">Reference proteome</keyword>
<dbReference type="RefSeq" id="WP_204020640.1">
    <property type="nucleotide sequence ID" value="NZ_BOOW01000006.1"/>
</dbReference>
<feature type="domain" description="Endonuclease/exonuclease/phosphatase" evidence="1">
    <location>
        <begin position="92"/>
        <end position="285"/>
    </location>
</feature>
<evidence type="ECO:0000313" key="3">
    <source>
        <dbReference type="Proteomes" id="UP000606172"/>
    </source>
</evidence>
<dbReference type="Pfam" id="PF03372">
    <property type="entry name" value="Exo_endo_phos"/>
    <property type="match status" value="1"/>
</dbReference>
<comment type="caution">
    <text evidence="2">The sequence shown here is derived from an EMBL/GenBank/DDBJ whole genome shotgun (WGS) entry which is preliminary data.</text>
</comment>
<proteinExistence type="predicted"/>
<dbReference type="AlphaFoldDB" id="A0A919V503"/>
<dbReference type="Gene3D" id="3.60.10.10">
    <property type="entry name" value="Endonuclease/exonuclease/phosphatase"/>
    <property type="match status" value="1"/>
</dbReference>
<dbReference type="Proteomes" id="UP000606172">
    <property type="component" value="Unassembled WGS sequence"/>
</dbReference>
<sequence>MLRQGVIATAALTALVMGGHRMLPELGGVTPVLESLLPWLGVAVPFLLAGAVVARSGPALATAVVPGLVWGLMFGPDLLRSGPGGPSDLSVATLNIGAATPDQAKAVRAVAKGRDLLALQELRGGGLDKVLDERFPHHFTAGTVGLWSRYPITETRRLDLGLGWPRALRAVVRTPKGDVTVYVVHLASARPGETAVRDRTLAEARRVVDRDDSDRLLLLGDLNTATTDRKLRGLAPPLTDAQTQAGTGFGFTWPSVFPVTRPDHILYRGLKATRAGVETAPGSDHLAAVAWLRM</sequence>
<protein>
    <submittedName>
        <fullName evidence="2">Teicoplanin resistance protein VanJ</fullName>
    </submittedName>
</protein>
<reference evidence="2" key="1">
    <citation type="submission" date="2021-01" db="EMBL/GenBank/DDBJ databases">
        <title>Whole genome shotgun sequence of Sinosporangium siamense NBRC 109515.</title>
        <authorList>
            <person name="Komaki H."/>
            <person name="Tamura T."/>
        </authorList>
    </citation>
    <scope>NUCLEOTIDE SEQUENCE</scope>
    <source>
        <strain evidence="2">NBRC 109515</strain>
    </source>
</reference>
<dbReference type="GO" id="GO:0003824">
    <property type="term" value="F:catalytic activity"/>
    <property type="evidence" value="ECO:0007669"/>
    <property type="project" value="InterPro"/>
</dbReference>